<keyword evidence="3" id="KW-1185">Reference proteome</keyword>
<feature type="compositionally biased region" description="Low complexity" evidence="1">
    <location>
        <begin position="12"/>
        <end position="23"/>
    </location>
</feature>
<feature type="compositionally biased region" description="Polar residues" evidence="1">
    <location>
        <begin position="153"/>
        <end position="162"/>
    </location>
</feature>
<proteinExistence type="predicted"/>
<dbReference type="EMBL" id="BAAAMR010000136">
    <property type="protein sequence ID" value="GAA2166474.1"/>
    <property type="molecule type" value="Genomic_DNA"/>
</dbReference>
<organism evidence="2 3">
    <name type="scientific">Actinomadura napierensis</name>
    <dbReference type="NCBI Taxonomy" id="267854"/>
    <lineage>
        <taxon>Bacteria</taxon>
        <taxon>Bacillati</taxon>
        <taxon>Actinomycetota</taxon>
        <taxon>Actinomycetes</taxon>
        <taxon>Streptosporangiales</taxon>
        <taxon>Thermomonosporaceae</taxon>
        <taxon>Actinomadura</taxon>
    </lineage>
</organism>
<evidence type="ECO:0000313" key="2">
    <source>
        <dbReference type="EMBL" id="GAA2166474.1"/>
    </source>
</evidence>
<gene>
    <name evidence="2" type="ORF">GCM10009727_86080</name>
</gene>
<accession>A0ABN3AHD6</accession>
<sequence length="162" mass="17839">MHDRTNAPPFKATSSATNHAATAQRREPLSVMTTAQGPWAISDLDPERALADLGRRFPGVVMWFGEYTGRYWALARGLDGRQRLLEAVTPGELSRRLECLGPRTSQAHPYGSAPPSCAHPVSRSDAARMAAKACTQYPARRRPTYGQRRRATSMAQSRSGRC</sequence>
<feature type="compositionally biased region" description="Basic residues" evidence="1">
    <location>
        <begin position="139"/>
        <end position="151"/>
    </location>
</feature>
<dbReference type="Proteomes" id="UP001501020">
    <property type="component" value="Unassembled WGS sequence"/>
</dbReference>
<feature type="region of interest" description="Disordered" evidence="1">
    <location>
        <begin position="138"/>
        <end position="162"/>
    </location>
</feature>
<name>A0ABN3AHD6_9ACTN</name>
<feature type="region of interest" description="Disordered" evidence="1">
    <location>
        <begin position="1"/>
        <end position="30"/>
    </location>
</feature>
<evidence type="ECO:0000256" key="1">
    <source>
        <dbReference type="SAM" id="MobiDB-lite"/>
    </source>
</evidence>
<evidence type="ECO:0000313" key="3">
    <source>
        <dbReference type="Proteomes" id="UP001501020"/>
    </source>
</evidence>
<protein>
    <submittedName>
        <fullName evidence="2">Uncharacterized protein</fullName>
    </submittedName>
</protein>
<comment type="caution">
    <text evidence="2">The sequence shown here is derived from an EMBL/GenBank/DDBJ whole genome shotgun (WGS) entry which is preliminary data.</text>
</comment>
<reference evidence="2 3" key="1">
    <citation type="journal article" date="2019" name="Int. J. Syst. Evol. Microbiol.">
        <title>The Global Catalogue of Microorganisms (GCM) 10K type strain sequencing project: providing services to taxonomists for standard genome sequencing and annotation.</title>
        <authorList>
            <consortium name="The Broad Institute Genomics Platform"/>
            <consortium name="The Broad Institute Genome Sequencing Center for Infectious Disease"/>
            <person name="Wu L."/>
            <person name="Ma J."/>
        </authorList>
    </citation>
    <scope>NUCLEOTIDE SEQUENCE [LARGE SCALE GENOMIC DNA]</scope>
    <source>
        <strain evidence="2 3">JCM 13850</strain>
    </source>
</reference>